<reference evidence="3 4" key="1">
    <citation type="submission" date="2020-08" db="EMBL/GenBank/DDBJ databases">
        <title>Oceanospirillum sp. nov. isolated from marine sediment.</title>
        <authorList>
            <person name="Ji X."/>
        </authorList>
    </citation>
    <scope>NUCLEOTIDE SEQUENCE [LARGE SCALE GENOMIC DNA]</scope>
    <source>
        <strain evidence="3 4">D5</strain>
    </source>
</reference>
<dbReference type="GO" id="GO:0000455">
    <property type="term" value="P:enzyme-directed rRNA pseudouridine synthesis"/>
    <property type="evidence" value="ECO:0007669"/>
    <property type="project" value="TreeGrafter"/>
</dbReference>
<evidence type="ECO:0000259" key="2">
    <source>
        <dbReference type="Pfam" id="PF00849"/>
    </source>
</evidence>
<evidence type="ECO:0000313" key="3">
    <source>
        <dbReference type="EMBL" id="MBB1487900.1"/>
    </source>
</evidence>
<dbReference type="GO" id="GO:0140098">
    <property type="term" value="F:catalytic activity, acting on RNA"/>
    <property type="evidence" value="ECO:0007669"/>
    <property type="project" value="UniProtKB-ARBA"/>
</dbReference>
<comment type="caution">
    <text evidence="3">The sequence shown here is derived from an EMBL/GenBank/DDBJ whole genome shotgun (WGS) entry which is preliminary data.</text>
</comment>
<protein>
    <submittedName>
        <fullName evidence="3">TIGR01621 family pseudouridine synthase</fullName>
    </submittedName>
</protein>
<dbReference type="CDD" id="cd02869">
    <property type="entry name" value="PseudoU_synth_RluA_like"/>
    <property type="match status" value="1"/>
</dbReference>
<dbReference type="Pfam" id="PF00849">
    <property type="entry name" value="PseudoU_synth_2"/>
    <property type="match status" value="1"/>
</dbReference>
<comment type="similarity">
    <text evidence="1">Belongs to the pseudouridine synthase RluA family.</text>
</comment>
<dbReference type="PANTHER" id="PTHR21600">
    <property type="entry name" value="MITOCHONDRIAL RNA PSEUDOURIDINE SYNTHASE"/>
    <property type="match status" value="1"/>
</dbReference>
<dbReference type="PANTHER" id="PTHR21600:SF87">
    <property type="entry name" value="RNA PSEUDOURIDYLATE SYNTHASE DOMAIN-CONTAINING PROTEIN 1"/>
    <property type="match status" value="1"/>
</dbReference>
<dbReference type="Proteomes" id="UP000565262">
    <property type="component" value="Unassembled WGS sequence"/>
</dbReference>
<dbReference type="Gene3D" id="3.30.2350.10">
    <property type="entry name" value="Pseudouridine synthase"/>
    <property type="match status" value="1"/>
</dbReference>
<dbReference type="InterPro" id="IPR050188">
    <property type="entry name" value="RluA_PseudoU_synthase"/>
</dbReference>
<dbReference type="InterPro" id="IPR020103">
    <property type="entry name" value="PsdUridine_synth_cat_dom_sf"/>
</dbReference>
<keyword evidence="4" id="KW-1185">Reference proteome</keyword>
<sequence length="248" mass="27615">MSFKGIATLNLKNDLPAIYSDFSVLDIQDEFVVISKAAGVDVHRDGDNPGIAEKVEQALNTGKLYLVHRLDKVTSGLMLLARSAESCDALARLFREKQIQKYYLALSDSKPGKKQGRIVGDMARSRRGSWKLLKSRENPAITQFFSASVIPGIRAFLLKPHTGKTHQLRVAMKSLGAPVAGDHLYAGTDKASQLDRVYLHAFCISFVLCNQNYRYSVLPDQGALFCSDEFRTAILPWQSPERLDWPGK</sequence>
<dbReference type="EMBL" id="JACJFM010000020">
    <property type="protein sequence ID" value="MBB1487900.1"/>
    <property type="molecule type" value="Genomic_DNA"/>
</dbReference>
<feature type="domain" description="Pseudouridine synthase RsuA/RluA-like" evidence="2">
    <location>
        <begin position="31"/>
        <end position="173"/>
    </location>
</feature>
<dbReference type="NCBIfam" id="TIGR01621">
    <property type="entry name" value="RluA-like"/>
    <property type="match status" value="1"/>
</dbReference>
<gene>
    <name evidence="3" type="ORF">H4O21_14940</name>
</gene>
<dbReference type="InterPro" id="IPR006224">
    <property type="entry name" value="PsdUridine_synth_RluA-like_CS"/>
</dbReference>
<dbReference type="PROSITE" id="PS01129">
    <property type="entry name" value="PSI_RLU"/>
    <property type="match status" value="1"/>
</dbReference>
<dbReference type="AlphaFoldDB" id="A0A839IT92"/>
<dbReference type="SUPFAM" id="SSF55120">
    <property type="entry name" value="Pseudouridine synthase"/>
    <property type="match status" value="1"/>
</dbReference>
<proteinExistence type="inferred from homology"/>
<dbReference type="InterPro" id="IPR006508">
    <property type="entry name" value="PsdUridine_synth_RluA-like"/>
</dbReference>
<dbReference type="GO" id="GO:0003723">
    <property type="term" value="F:RNA binding"/>
    <property type="evidence" value="ECO:0007669"/>
    <property type="project" value="InterPro"/>
</dbReference>
<organism evidence="3 4">
    <name type="scientific">Oceanospirillum sediminis</name>
    <dbReference type="NCBI Taxonomy" id="2760088"/>
    <lineage>
        <taxon>Bacteria</taxon>
        <taxon>Pseudomonadati</taxon>
        <taxon>Pseudomonadota</taxon>
        <taxon>Gammaproteobacteria</taxon>
        <taxon>Oceanospirillales</taxon>
        <taxon>Oceanospirillaceae</taxon>
        <taxon>Oceanospirillum</taxon>
    </lineage>
</organism>
<dbReference type="InterPro" id="IPR006145">
    <property type="entry name" value="PsdUridine_synth_RsuA/RluA"/>
</dbReference>
<accession>A0A839IT92</accession>
<evidence type="ECO:0000313" key="4">
    <source>
        <dbReference type="Proteomes" id="UP000565262"/>
    </source>
</evidence>
<dbReference type="GO" id="GO:0009982">
    <property type="term" value="F:pseudouridine synthase activity"/>
    <property type="evidence" value="ECO:0007669"/>
    <property type="project" value="InterPro"/>
</dbReference>
<evidence type="ECO:0000256" key="1">
    <source>
        <dbReference type="ARBA" id="ARBA00010876"/>
    </source>
</evidence>
<name>A0A839IT92_9GAMM</name>